<keyword evidence="5 6" id="KW-1133">Transmembrane helix</keyword>
<name>A0AAV7MD89_PLEWA</name>
<dbReference type="PANTHER" id="PTHR13055:SF11">
    <property type="entry name" value="PLEXIN DOMAIN-CONTAINING PROTEIN 2"/>
    <property type="match status" value="1"/>
</dbReference>
<dbReference type="PANTHER" id="PTHR13055">
    <property type="entry name" value="TUMOR ENDOTHELIAL MARKER 7 RELATED"/>
    <property type="match status" value="1"/>
</dbReference>
<dbReference type="AlphaFoldDB" id="A0AAV7MD89"/>
<feature type="transmembrane region" description="Helical" evidence="6">
    <location>
        <begin position="31"/>
        <end position="53"/>
    </location>
</feature>
<dbReference type="Proteomes" id="UP001066276">
    <property type="component" value="Chromosome 10"/>
</dbReference>
<evidence type="ECO:0000256" key="4">
    <source>
        <dbReference type="ARBA" id="ARBA00022729"/>
    </source>
</evidence>
<dbReference type="GO" id="GO:0016020">
    <property type="term" value="C:membrane"/>
    <property type="evidence" value="ECO:0007669"/>
    <property type="project" value="UniProtKB-SubCell"/>
</dbReference>
<evidence type="ECO:0000256" key="6">
    <source>
        <dbReference type="SAM" id="Phobius"/>
    </source>
</evidence>
<reference evidence="7" key="1">
    <citation type="journal article" date="2022" name="bioRxiv">
        <title>Sequencing and chromosome-scale assembly of the giantPleurodeles waltlgenome.</title>
        <authorList>
            <person name="Brown T."/>
            <person name="Elewa A."/>
            <person name="Iarovenko S."/>
            <person name="Subramanian E."/>
            <person name="Araus A.J."/>
            <person name="Petzold A."/>
            <person name="Susuki M."/>
            <person name="Suzuki K.-i.T."/>
            <person name="Hayashi T."/>
            <person name="Toyoda A."/>
            <person name="Oliveira C."/>
            <person name="Osipova E."/>
            <person name="Leigh N.D."/>
            <person name="Simon A."/>
            <person name="Yun M.H."/>
        </authorList>
    </citation>
    <scope>NUCLEOTIDE SEQUENCE</scope>
    <source>
        <strain evidence="7">20211129_DDA</strain>
        <tissue evidence="7">Liver</tissue>
    </source>
</reference>
<feature type="non-terminal residue" evidence="7">
    <location>
        <position position="66"/>
    </location>
</feature>
<keyword evidence="4" id="KW-0732">Signal</keyword>
<keyword evidence="8" id="KW-1185">Reference proteome</keyword>
<protein>
    <submittedName>
        <fullName evidence="7">Uncharacterized protein</fullName>
    </submittedName>
</protein>
<proteinExistence type="inferred from homology"/>
<feature type="non-terminal residue" evidence="7">
    <location>
        <position position="1"/>
    </location>
</feature>
<comment type="similarity">
    <text evidence="2">Belongs to the plexin family.</text>
</comment>
<organism evidence="7 8">
    <name type="scientific">Pleurodeles waltl</name>
    <name type="common">Iberian ribbed newt</name>
    <dbReference type="NCBI Taxonomy" id="8319"/>
    <lineage>
        <taxon>Eukaryota</taxon>
        <taxon>Metazoa</taxon>
        <taxon>Chordata</taxon>
        <taxon>Craniata</taxon>
        <taxon>Vertebrata</taxon>
        <taxon>Euteleostomi</taxon>
        <taxon>Amphibia</taxon>
        <taxon>Batrachia</taxon>
        <taxon>Caudata</taxon>
        <taxon>Salamandroidea</taxon>
        <taxon>Salamandridae</taxon>
        <taxon>Pleurodelinae</taxon>
        <taxon>Pleurodeles</taxon>
    </lineage>
</organism>
<evidence type="ECO:0000256" key="1">
    <source>
        <dbReference type="ARBA" id="ARBA00004479"/>
    </source>
</evidence>
<gene>
    <name evidence="7" type="ORF">NDU88_006416</name>
</gene>
<keyword evidence="6" id="KW-0472">Membrane</keyword>
<dbReference type="EMBL" id="JANPWB010000014">
    <property type="protein sequence ID" value="KAJ1101348.1"/>
    <property type="molecule type" value="Genomic_DNA"/>
</dbReference>
<accession>A0AAV7MD89</accession>
<evidence type="ECO:0000256" key="2">
    <source>
        <dbReference type="ARBA" id="ARBA00010297"/>
    </source>
</evidence>
<evidence type="ECO:0000256" key="3">
    <source>
        <dbReference type="ARBA" id="ARBA00022692"/>
    </source>
</evidence>
<evidence type="ECO:0000256" key="5">
    <source>
        <dbReference type="ARBA" id="ARBA00022989"/>
    </source>
</evidence>
<comment type="subcellular location">
    <subcellularLocation>
        <location evidence="1">Membrane</location>
        <topology evidence="1">Single-pass type I membrane protein</topology>
    </subcellularLocation>
</comment>
<evidence type="ECO:0000313" key="8">
    <source>
        <dbReference type="Proteomes" id="UP001066276"/>
    </source>
</evidence>
<comment type="caution">
    <text evidence="7">The sequence shown here is derived from an EMBL/GenBank/DDBJ whole genome shotgun (WGS) entry which is preliminary data.</text>
</comment>
<evidence type="ECO:0000313" key="7">
    <source>
        <dbReference type="EMBL" id="KAJ1101348.1"/>
    </source>
</evidence>
<dbReference type="InterPro" id="IPR031152">
    <property type="entry name" value="PLXDC"/>
</dbReference>
<keyword evidence="3 6" id="KW-0812">Transmembrane</keyword>
<sequence>DTKIALHLKDNGGSTDDSAVEKKTGALHPGLIIGILMLVLILTAATLVTLYMYHHPTSPASLFFIE</sequence>